<evidence type="ECO:0008006" key="3">
    <source>
        <dbReference type="Google" id="ProtNLM"/>
    </source>
</evidence>
<accession>A0ABX1GBJ1</accession>
<dbReference type="RefSeq" id="WP_168448818.1">
    <property type="nucleotide sequence ID" value="NZ_JAAWWK010000001.1"/>
</dbReference>
<keyword evidence="2" id="KW-1185">Reference proteome</keyword>
<dbReference type="Proteomes" id="UP000765845">
    <property type="component" value="Unassembled WGS sequence"/>
</dbReference>
<gene>
    <name evidence="1" type="ORF">HCU74_02545</name>
</gene>
<comment type="caution">
    <text evidence="1">The sequence shown here is derived from an EMBL/GenBank/DDBJ whole genome shotgun (WGS) entry which is preliminary data.</text>
</comment>
<dbReference type="EMBL" id="JAAWWK010000001">
    <property type="protein sequence ID" value="NKI16291.1"/>
    <property type="molecule type" value="Genomic_DNA"/>
</dbReference>
<sequence length="133" mass="15145">MQEIESDWWFIDLPEQWFSEQDDDSILIFDEDELGCICLSTLEAEPGAMAGADAVKGLINSVGHSMAAGKPCTIGEDWRGWEFETVEEGDYIREWYLYGPNHLLLITYSCAEDDRDMDRSAVEEILDTLRVKA</sequence>
<evidence type="ECO:0000313" key="2">
    <source>
        <dbReference type="Proteomes" id="UP000765845"/>
    </source>
</evidence>
<reference evidence="1 2" key="1">
    <citation type="submission" date="2020-04" db="EMBL/GenBank/DDBJ databases">
        <authorList>
            <person name="Yoon J."/>
        </authorList>
    </citation>
    <scope>NUCLEOTIDE SEQUENCE [LARGE SCALE GENOMIC DNA]</scope>
    <source>
        <strain evidence="1 2">KMU-166</strain>
    </source>
</reference>
<name>A0ABX1GBJ1_9GAMM</name>
<organism evidence="1 2">
    <name type="scientific">Spongiibacter thalassae</name>
    <dbReference type="NCBI Taxonomy" id="2721624"/>
    <lineage>
        <taxon>Bacteria</taxon>
        <taxon>Pseudomonadati</taxon>
        <taxon>Pseudomonadota</taxon>
        <taxon>Gammaproteobacteria</taxon>
        <taxon>Cellvibrionales</taxon>
        <taxon>Spongiibacteraceae</taxon>
        <taxon>Spongiibacter</taxon>
    </lineage>
</organism>
<proteinExistence type="predicted"/>
<evidence type="ECO:0000313" key="1">
    <source>
        <dbReference type="EMBL" id="NKI16291.1"/>
    </source>
</evidence>
<protein>
    <recommendedName>
        <fullName evidence="3">DUF3805 domain-containing protein</fullName>
    </recommendedName>
</protein>